<keyword evidence="2" id="KW-1185">Reference proteome</keyword>
<comment type="caution">
    <text evidence="1">The sequence shown here is derived from an EMBL/GenBank/DDBJ whole genome shotgun (WGS) entry which is preliminary data.</text>
</comment>
<name>A0ACC2TF28_9FUNG</name>
<dbReference type="Proteomes" id="UP001165960">
    <property type="component" value="Unassembled WGS sequence"/>
</dbReference>
<sequence length="444" mass="49177">MFFDETSRSNVQTKLPVAVHAIIFAEEHLSQPSLVGLTRDRPLSLLPVANRPLLHYLLEWLEAGGIQDATLVVPPSSNLQAESQLAQYFAKVYEGSIKVTLHPLKTQTGSAQVLAQLKSQIQGHVLVLGGDFLATSPLASLLTRHKLHRPALTAYFYEPSKADVSAKDSGEQPPIIGVEPTRSQWVFYNQKVEDLTLRQSLLNQFPRVQLHRTLFDSGVYIFSPWVIDFVVAMPSIVSIHRDLVPLLIKMQSRPTLSAWEYLNKAISTYEPLTRQYSTLPEKSSWHTVGLDSKSDSQTSVLVCQMVMQRTGILGRLNSLAAYHELNRQFAKSYPAEERIPESVEKDKSSQIGPDSLVGACVKMAERSSIKKSVVGAHCHIGRNVKIANSVLMDYVIVEDGVKLEGCVIGPRATIQERAQLKDCEIGDSVSIAAEAQLKGSSIWE</sequence>
<keyword evidence="1" id="KW-0648">Protein biosynthesis</keyword>
<gene>
    <name evidence="1" type="primary">GCD1_1</name>
    <name evidence="1" type="ORF">DSO57_1019502</name>
</gene>
<dbReference type="EMBL" id="QTSX02002928">
    <property type="protein sequence ID" value="KAJ9073152.1"/>
    <property type="molecule type" value="Genomic_DNA"/>
</dbReference>
<keyword evidence="1" id="KW-0396">Initiation factor</keyword>
<organism evidence="1 2">
    <name type="scientific">Entomophthora muscae</name>
    <dbReference type="NCBI Taxonomy" id="34485"/>
    <lineage>
        <taxon>Eukaryota</taxon>
        <taxon>Fungi</taxon>
        <taxon>Fungi incertae sedis</taxon>
        <taxon>Zoopagomycota</taxon>
        <taxon>Entomophthoromycotina</taxon>
        <taxon>Entomophthoromycetes</taxon>
        <taxon>Entomophthorales</taxon>
        <taxon>Entomophthoraceae</taxon>
        <taxon>Entomophthora</taxon>
    </lineage>
</organism>
<accession>A0ACC2TF28</accession>
<proteinExistence type="predicted"/>
<reference evidence="1" key="1">
    <citation type="submission" date="2022-04" db="EMBL/GenBank/DDBJ databases">
        <title>Genome of the entomopathogenic fungus Entomophthora muscae.</title>
        <authorList>
            <person name="Elya C."/>
            <person name="Lovett B.R."/>
            <person name="Lee E."/>
            <person name="Macias A.M."/>
            <person name="Hajek A.E."/>
            <person name="De Bivort B.L."/>
            <person name="Kasson M.T."/>
            <person name="De Fine Licht H.H."/>
            <person name="Stajich J.E."/>
        </authorList>
    </citation>
    <scope>NUCLEOTIDE SEQUENCE</scope>
    <source>
        <strain evidence="1">Berkeley</strain>
    </source>
</reference>
<evidence type="ECO:0000313" key="1">
    <source>
        <dbReference type="EMBL" id="KAJ9073152.1"/>
    </source>
</evidence>
<evidence type="ECO:0000313" key="2">
    <source>
        <dbReference type="Proteomes" id="UP001165960"/>
    </source>
</evidence>
<protein>
    <submittedName>
        <fullName evidence="1">Translation initiation factor eIF-2B subunit gamma</fullName>
    </submittedName>
</protein>